<feature type="region of interest" description="Disordered" evidence="1">
    <location>
        <begin position="120"/>
        <end position="162"/>
    </location>
</feature>
<name>A0A139IMN6_9PEZI</name>
<evidence type="ECO:0000313" key="2">
    <source>
        <dbReference type="EMBL" id="KXT16023.1"/>
    </source>
</evidence>
<feature type="region of interest" description="Disordered" evidence="1">
    <location>
        <begin position="304"/>
        <end position="333"/>
    </location>
</feature>
<sequence>MTRRSRPSRPKHTRWSDYEEATPSAKSQKREHEHINESIEETSIKNDNKVGAAYPPKEGHSVRDVATRKSQTGSITEKLKHKFKRSESPEKTKARSPRNTKPPSMVLQARYETIHYAISSRADEAGNAEESTNDDNASPRNDDDPDEEGPSRAKAKRNPSEWVVSHGEVGKNYHKTYEHLSKTERKERNAIVKWFQEHINPYVDCTGQLMPIGRMPHKCPLEITGLGMPFLRALKRVWMQEKCDPKKVFHWIEDTARTKYPNRPDARFGSVDINDAADHVHDADLKAETVAKLMGAVGVEHVNEYENDEDGGDDESKRDGKERKAMFRRSAEF</sequence>
<feature type="region of interest" description="Disordered" evidence="1">
    <location>
        <begin position="1"/>
        <end position="105"/>
    </location>
</feature>
<feature type="compositionally biased region" description="Basic and acidic residues" evidence="1">
    <location>
        <begin position="314"/>
        <end position="333"/>
    </location>
</feature>
<feature type="compositionally biased region" description="Basic and acidic residues" evidence="1">
    <location>
        <begin position="57"/>
        <end position="67"/>
    </location>
</feature>
<proteinExistence type="predicted"/>
<feature type="compositionally biased region" description="Basic and acidic residues" evidence="1">
    <location>
        <begin position="28"/>
        <end position="48"/>
    </location>
</feature>
<accession>A0A139IMN6</accession>
<dbReference type="EMBL" id="LFZO01000045">
    <property type="protein sequence ID" value="KXT16023.1"/>
    <property type="molecule type" value="Genomic_DNA"/>
</dbReference>
<dbReference type="AlphaFoldDB" id="A0A139IMN6"/>
<dbReference type="Proteomes" id="UP000073492">
    <property type="component" value="Unassembled WGS sequence"/>
</dbReference>
<organism evidence="2 3">
    <name type="scientific">Pseudocercospora musae</name>
    <dbReference type="NCBI Taxonomy" id="113226"/>
    <lineage>
        <taxon>Eukaryota</taxon>
        <taxon>Fungi</taxon>
        <taxon>Dikarya</taxon>
        <taxon>Ascomycota</taxon>
        <taxon>Pezizomycotina</taxon>
        <taxon>Dothideomycetes</taxon>
        <taxon>Dothideomycetidae</taxon>
        <taxon>Mycosphaerellales</taxon>
        <taxon>Mycosphaerellaceae</taxon>
        <taxon>Pseudocercospora</taxon>
    </lineage>
</organism>
<evidence type="ECO:0000313" key="3">
    <source>
        <dbReference type="Proteomes" id="UP000073492"/>
    </source>
</evidence>
<gene>
    <name evidence="2" type="ORF">AC579_7116</name>
</gene>
<reference evidence="2 3" key="1">
    <citation type="submission" date="2015-07" db="EMBL/GenBank/DDBJ databases">
        <title>Comparative genomics of the Sigatoka disease complex on banana suggests a link between parallel evolutionary changes in Pseudocercospora fijiensis and Pseudocercospora eumusae and increased virulence on the banana host.</title>
        <authorList>
            <person name="Chang T.-C."/>
            <person name="Salvucci A."/>
            <person name="Crous P.W."/>
            <person name="Stergiopoulos I."/>
        </authorList>
    </citation>
    <scope>NUCLEOTIDE SEQUENCE [LARGE SCALE GENOMIC DNA]</scope>
    <source>
        <strain evidence="2 3">CBS 116634</strain>
    </source>
</reference>
<feature type="compositionally biased region" description="Basic residues" evidence="1">
    <location>
        <begin position="1"/>
        <end position="13"/>
    </location>
</feature>
<comment type="caution">
    <text evidence="2">The sequence shown here is derived from an EMBL/GenBank/DDBJ whole genome shotgun (WGS) entry which is preliminary data.</text>
</comment>
<evidence type="ECO:0000256" key="1">
    <source>
        <dbReference type="SAM" id="MobiDB-lite"/>
    </source>
</evidence>
<keyword evidence="3" id="KW-1185">Reference proteome</keyword>
<protein>
    <submittedName>
        <fullName evidence="2">Uncharacterized protein</fullName>
    </submittedName>
</protein>